<reference evidence="1 2" key="1">
    <citation type="submission" date="2020-03" db="EMBL/GenBank/DDBJ databases">
        <title>Draft genome of Streptomyces sp. ventii, isolated from the Axial Seamount in the Pacific Ocean, and resequencing of the two type strains Streptomyces lonarensis strain NCL 716 and Streptomyces bohaiensis strain 11A07.</title>
        <authorList>
            <person name="Loughran R.M."/>
            <person name="Pfannmuller K.M."/>
            <person name="Wasson B.J."/>
            <person name="Deadmond M.C."/>
            <person name="Paddock B.E."/>
            <person name="Koyack M.J."/>
            <person name="Gallegos D.A."/>
            <person name="Mitchell E.A."/>
            <person name="Ushijima B."/>
            <person name="Saw J.H."/>
            <person name="Mcphail K.L."/>
            <person name="Videau P."/>
        </authorList>
    </citation>
    <scope>NUCLEOTIDE SEQUENCE [LARGE SCALE GENOMIC DNA]</scope>
    <source>
        <strain evidence="1 2">NCL716</strain>
    </source>
</reference>
<accession>A0A7X6D110</accession>
<protein>
    <submittedName>
        <fullName evidence="1">Uncharacterized protein</fullName>
    </submittedName>
</protein>
<keyword evidence="2" id="KW-1185">Reference proteome</keyword>
<comment type="caution">
    <text evidence="1">The sequence shown here is derived from an EMBL/GenBank/DDBJ whole genome shotgun (WGS) entry which is preliminary data.</text>
</comment>
<gene>
    <name evidence="1" type="ORF">HCN56_10640</name>
</gene>
<dbReference type="EMBL" id="JAAVJD010000062">
    <property type="protein sequence ID" value="NJQ06023.1"/>
    <property type="molecule type" value="Genomic_DNA"/>
</dbReference>
<dbReference type="Proteomes" id="UP000578686">
    <property type="component" value="Unassembled WGS sequence"/>
</dbReference>
<name>A0A7X6D110_9ACTN</name>
<organism evidence="1 2">
    <name type="scientific">Streptomyces lonarensis</name>
    <dbReference type="NCBI Taxonomy" id="700599"/>
    <lineage>
        <taxon>Bacteria</taxon>
        <taxon>Bacillati</taxon>
        <taxon>Actinomycetota</taxon>
        <taxon>Actinomycetes</taxon>
        <taxon>Kitasatosporales</taxon>
        <taxon>Streptomycetaceae</taxon>
        <taxon>Streptomyces</taxon>
    </lineage>
</organism>
<sequence>MVSTTREAASRRREQLLRGVGMSAEELRDRAAAHTLPMDQLMVCHTVEGLTYLLDGPRDVRPE</sequence>
<dbReference type="AlphaFoldDB" id="A0A7X6D110"/>
<evidence type="ECO:0000313" key="1">
    <source>
        <dbReference type="EMBL" id="NJQ06023.1"/>
    </source>
</evidence>
<dbReference type="RefSeq" id="WP_167969679.1">
    <property type="nucleotide sequence ID" value="NZ_BHZG01000391.1"/>
</dbReference>
<proteinExistence type="predicted"/>
<evidence type="ECO:0000313" key="2">
    <source>
        <dbReference type="Proteomes" id="UP000578686"/>
    </source>
</evidence>